<evidence type="ECO:0000313" key="4">
    <source>
        <dbReference type="Proteomes" id="UP001221898"/>
    </source>
</evidence>
<organism evidence="3 4">
    <name type="scientific">Aldrovandia affinis</name>
    <dbReference type="NCBI Taxonomy" id="143900"/>
    <lineage>
        <taxon>Eukaryota</taxon>
        <taxon>Metazoa</taxon>
        <taxon>Chordata</taxon>
        <taxon>Craniata</taxon>
        <taxon>Vertebrata</taxon>
        <taxon>Euteleostomi</taxon>
        <taxon>Actinopterygii</taxon>
        <taxon>Neopterygii</taxon>
        <taxon>Teleostei</taxon>
        <taxon>Notacanthiformes</taxon>
        <taxon>Halosauridae</taxon>
        <taxon>Aldrovandia</taxon>
    </lineage>
</organism>
<dbReference type="InterPro" id="IPR013783">
    <property type="entry name" value="Ig-like_fold"/>
</dbReference>
<dbReference type="PROSITE" id="PS50835">
    <property type="entry name" value="IG_LIKE"/>
    <property type="match status" value="1"/>
</dbReference>
<reference evidence="3" key="1">
    <citation type="journal article" date="2023" name="Science">
        <title>Genome structures resolve the early diversification of teleost fishes.</title>
        <authorList>
            <person name="Parey E."/>
            <person name="Louis A."/>
            <person name="Montfort J."/>
            <person name="Bouchez O."/>
            <person name="Roques C."/>
            <person name="Iampietro C."/>
            <person name="Lluch J."/>
            <person name="Castinel A."/>
            <person name="Donnadieu C."/>
            <person name="Desvignes T."/>
            <person name="Floi Bucao C."/>
            <person name="Jouanno E."/>
            <person name="Wen M."/>
            <person name="Mejri S."/>
            <person name="Dirks R."/>
            <person name="Jansen H."/>
            <person name="Henkel C."/>
            <person name="Chen W.J."/>
            <person name="Zahm M."/>
            <person name="Cabau C."/>
            <person name="Klopp C."/>
            <person name="Thompson A.W."/>
            <person name="Robinson-Rechavi M."/>
            <person name="Braasch I."/>
            <person name="Lecointre G."/>
            <person name="Bobe J."/>
            <person name="Postlethwait J.H."/>
            <person name="Berthelot C."/>
            <person name="Roest Crollius H."/>
            <person name="Guiguen Y."/>
        </authorList>
    </citation>
    <scope>NUCLEOTIDE SEQUENCE</scope>
    <source>
        <strain evidence="3">NC1722</strain>
    </source>
</reference>
<feature type="chain" id="PRO_5041947831" description="Ig-like domain-containing protein" evidence="1">
    <location>
        <begin position="17"/>
        <end position="111"/>
    </location>
</feature>
<proteinExistence type="predicted"/>
<feature type="signal peptide" evidence="1">
    <location>
        <begin position="1"/>
        <end position="16"/>
    </location>
</feature>
<dbReference type="AlphaFoldDB" id="A0AAD7RFV8"/>
<evidence type="ECO:0000256" key="1">
    <source>
        <dbReference type="SAM" id="SignalP"/>
    </source>
</evidence>
<keyword evidence="4" id="KW-1185">Reference proteome</keyword>
<dbReference type="EMBL" id="JAINUG010000296">
    <property type="protein sequence ID" value="KAJ8383343.1"/>
    <property type="molecule type" value="Genomic_DNA"/>
</dbReference>
<dbReference type="Proteomes" id="UP001221898">
    <property type="component" value="Unassembled WGS sequence"/>
</dbReference>
<accession>A0AAD7RFV8</accession>
<feature type="domain" description="Ig-like" evidence="2">
    <location>
        <begin position="12"/>
        <end position="105"/>
    </location>
</feature>
<dbReference type="InterPro" id="IPR036179">
    <property type="entry name" value="Ig-like_dom_sf"/>
</dbReference>
<sequence>MALRMLWICVIPVALSLELVLEPRKPVSRVGDRLVLKCSARGCQNAAFTWRTLEDQPLMHTSVTQPSPHESHLVIQNMTLDHQATIVCRADCGDGSNHERSATVNVYSSVL</sequence>
<evidence type="ECO:0000313" key="3">
    <source>
        <dbReference type="EMBL" id="KAJ8383343.1"/>
    </source>
</evidence>
<protein>
    <recommendedName>
        <fullName evidence="2">Ig-like domain-containing protein</fullName>
    </recommendedName>
</protein>
<dbReference type="Gene3D" id="2.60.40.10">
    <property type="entry name" value="Immunoglobulins"/>
    <property type="match status" value="1"/>
</dbReference>
<dbReference type="SUPFAM" id="SSF48726">
    <property type="entry name" value="Immunoglobulin"/>
    <property type="match status" value="1"/>
</dbReference>
<dbReference type="InterPro" id="IPR007110">
    <property type="entry name" value="Ig-like_dom"/>
</dbReference>
<comment type="caution">
    <text evidence="3">The sequence shown here is derived from an EMBL/GenBank/DDBJ whole genome shotgun (WGS) entry which is preliminary data.</text>
</comment>
<name>A0AAD7RFV8_9TELE</name>
<gene>
    <name evidence="3" type="ORF">AAFF_G00222030</name>
</gene>
<dbReference type="Pfam" id="PF13927">
    <property type="entry name" value="Ig_3"/>
    <property type="match status" value="1"/>
</dbReference>
<dbReference type="SMART" id="SM00409">
    <property type="entry name" value="IG"/>
    <property type="match status" value="1"/>
</dbReference>
<keyword evidence="1" id="KW-0732">Signal</keyword>
<evidence type="ECO:0000259" key="2">
    <source>
        <dbReference type="PROSITE" id="PS50835"/>
    </source>
</evidence>
<dbReference type="InterPro" id="IPR003599">
    <property type="entry name" value="Ig_sub"/>
</dbReference>